<gene>
    <name evidence="1" type="ORF">RPERSI_LOCUS26491</name>
</gene>
<accession>A0ACA9S6G5</accession>
<sequence length="115" mass="12703">QEKKVRDLAKKCGIAPENLPTVLQNPDIVTLVLKYFKEKETDEMPALLFDWNNAGFNDTAVLNCRNGIATQTQASIIANLLANGATNYGNLNILFVFRDGHAIGDWAENVETNLP</sequence>
<evidence type="ECO:0000313" key="2">
    <source>
        <dbReference type="Proteomes" id="UP000789920"/>
    </source>
</evidence>
<name>A0ACA9S6G5_9GLOM</name>
<dbReference type="EMBL" id="CAJVQC010090550">
    <property type="protein sequence ID" value="CAG8825458.1"/>
    <property type="molecule type" value="Genomic_DNA"/>
</dbReference>
<feature type="non-terminal residue" evidence="1">
    <location>
        <position position="115"/>
    </location>
</feature>
<feature type="non-terminal residue" evidence="1">
    <location>
        <position position="1"/>
    </location>
</feature>
<dbReference type="Proteomes" id="UP000789920">
    <property type="component" value="Unassembled WGS sequence"/>
</dbReference>
<reference evidence="1" key="1">
    <citation type="submission" date="2021-06" db="EMBL/GenBank/DDBJ databases">
        <authorList>
            <person name="Kallberg Y."/>
            <person name="Tangrot J."/>
            <person name="Rosling A."/>
        </authorList>
    </citation>
    <scope>NUCLEOTIDE SEQUENCE</scope>
    <source>
        <strain evidence="1">MA461A</strain>
    </source>
</reference>
<evidence type="ECO:0000313" key="1">
    <source>
        <dbReference type="EMBL" id="CAG8825458.1"/>
    </source>
</evidence>
<organism evidence="1 2">
    <name type="scientific">Racocetra persica</name>
    <dbReference type="NCBI Taxonomy" id="160502"/>
    <lineage>
        <taxon>Eukaryota</taxon>
        <taxon>Fungi</taxon>
        <taxon>Fungi incertae sedis</taxon>
        <taxon>Mucoromycota</taxon>
        <taxon>Glomeromycotina</taxon>
        <taxon>Glomeromycetes</taxon>
        <taxon>Diversisporales</taxon>
        <taxon>Gigasporaceae</taxon>
        <taxon>Racocetra</taxon>
    </lineage>
</organism>
<protein>
    <submittedName>
        <fullName evidence="1">7951_t:CDS:1</fullName>
    </submittedName>
</protein>
<comment type="caution">
    <text evidence="1">The sequence shown here is derived from an EMBL/GenBank/DDBJ whole genome shotgun (WGS) entry which is preliminary data.</text>
</comment>
<proteinExistence type="predicted"/>
<keyword evidence="2" id="KW-1185">Reference proteome</keyword>